<accession>A0ABS9WYE9</accession>
<keyword evidence="2" id="KW-1185">Reference proteome</keyword>
<comment type="caution">
    <text evidence="1">The sequence shown here is derived from an EMBL/GenBank/DDBJ whole genome shotgun (WGS) entry which is preliminary data.</text>
</comment>
<gene>
    <name evidence="1" type="ORF">L3081_04860</name>
</gene>
<protein>
    <submittedName>
        <fullName evidence="1">HAD hydrolase family protein</fullName>
    </submittedName>
</protein>
<dbReference type="EMBL" id="JAKKSL010000001">
    <property type="protein sequence ID" value="MCI2282855.1"/>
    <property type="molecule type" value="Genomic_DNA"/>
</dbReference>
<dbReference type="RefSeq" id="WP_242283903.1">
    <property type="nucleotide sequence ID" value="NZ_JAKKSL010000001.1"/>
</dbReference>
<proteinExistence type="predicted"/>
<evidence type="ECO:0000313" key="1">
    <source>
        <dbReference type="EMBL" id="MCI2282855.1"/>
    </source>
</evidence>
<sequence>MSKINNIIFSDLDGTLLDHYTYQSIAASETLQQLKQANIPVILNTKKRSPK</sequence>
<dbReference type="Proteomes" id="UP001139646">
    <property type="component" value="Unassembled WGS sequence"/>
</dbReference>
<dbReference type="InterPro" id="IPR023214">
    <property type="entry name" value="HAD_sf"/>
</dbReference>
<dbReference type="Pfam" id="PF08282">
    <property type="entry name" value="Hydrolase_3"/>
    <property type="match status" value="1"/>
</dbReference>
<dbReference type="GO" id="GO:0016787">
    <property type="term" value="F:hydrolase activity"/>
    <property type="evidence" value="ECO:0007669"/>
    <property type="project" value="UniProtKB-KW"/>
</dbReference>
<dbReference type="InterPro" id="IPR036412">
    <property type="entry name" value="HAD-like_sf"/>
</dbReference>
<dbReference type="SUPFAM" id="SSF56784">
    <property type="entry name" value="HAD-like"/>
    <property type="match status" value="1"/>
</dbReference>
<organism evidence="1 2">
    <name type="scientific">Colwellia maritima</name>
    <dbReference type="NCBI Taxonomy" id="2912588"/>
    <lineage>
        <taxon>Bacteria</taxon>
        <taxon>Pseudomonadati</taxon>
        <taxon>Pseudomonadota</taxon>
        <taxon>Gammaproteobacteria</taxon>
        <taxon>Alteromonadales</taxon>
        <taxon>Colwelliaceae</taxon>
        <taxon>Colwellia</taxon>
    </lineage>
</organism>
<reference evidence="1" key="1">
    <citation type="submission" date="2022-01" db="EMBL/GenBank/DDBJ databases">
        <title>Colwellia maritima, isolated from seawater.</title>
        <authorList>
            <person name="Kristyanto S."/>
            <person name="Jung J."/>
            <person name="Jeon C.O."/>
        </authorList>
    </citation>
    <scope>NUCLEOTIDE SEQUENCE</scope>
    <source>
        <strain evidence="1">MSW7</strain>
    </source>
</reference>
<name>A0ABS9WYE9_9GAMM</name>
<evidence type="ECO:0000313" key="2">
    <source>
        <dbReference type="Proteomes" id="UP001139646"/>
    </source>
</evidence>
<keyword evidence="1" id="KW-0378">Hydrolase</keyword>
<dbReference type="Gene3D" id="3.40.50.1000">
    <property type="entry name" value="HAD superfamily/HAD-like"/>
    <property type="match status" value="1"/>
</dbReference>